<evidence type="ECO:0000256" key="5">
    <source>
        <dbReference type="ARBA" id="ARBA00023242"/>
    </source>
</evidence>
<dbReference type="GO" id="GO:0051123">
    <property type="term" value="P:RNA polymerase II preinitiation complex assembly"/>
    <property type="evidence" value="ECO:0007669"/>
    <property type="project" value="TreeGrafter"/>
</dbReference>
<evidence type="ECO:0000256" key="3">
    <source>
        <dbReference type="ARBA" id="ARBA00023015"/>
    </source>
</evidence>
<keyword evidence="4" id="KW-0804">Transcription</keyword>
<dbReference type="InterPro" id="IPR037796">
    <property type="entry name" value="TAF6"/>
</dbReference>
<dbReference type="EMBL" id="HBNS01029104">
    <property type="protein sequence ID" value="CAE4622387.1"/>
    <property type="molecule type" value="Transcribed_RNA"/>
</dbReference>
<dbReference type="PANTHER" id="PTHR10221">
    <property type="entry name" value="TRANSCRIPTION INITIATION FACTOR TFIID SUBUNIT 6"/>
    <property type="match status" value="1"/>
</dbReference>
<dbReference type="InterPro" id="IPR046344">
    <property type="entry name" value="TAF6_C_sf"/>
</dbReference>
<protein>
    <recommendedName>
        <fullName evidence="6">TAF6 C-terminal HEAT repeat domain-containing protein</fullName>
    </recommendedName>
</protein>
<evidence type="ECO:0000256" key="1">
    <source>
        <dbReference type="ARBA" id="ARBA00004123"/>
    </source>
</evidence>
<feature type="domain" description="TAF6 C-terminal HEAT repeat" evidence="6">
    <location>
        <begin position="6"/>
        <end position="65"/>
    </location>
</feature>
<dbReference type="Gene3D" id="1.25.40.770">
    <property type="entry name" value="TAF6, C-terminal HEAT repeat domain"/>
    <property type="match status" value="1"/>
</dbReference>
<dbReference type="GO" id="GO:0000124">
    <property type="term" value="C:SAGA complex"/>
    <property type="evidence" value="ECO:0007669"/>
    <property type="project" value="InterPro"/>
</dbReference>
<keyword evidence="3" id="KW-0805">Transcription regulation</keyword>
<name>A0A6S8R0X0_9STRA</name>
<reference evidence="7" key="1">
    <citation type="submission" date="2021-01" db="EMBL/GenBank/DDBJ databases">
        <authorList>
            <person name="Corre E."/>
            <person name="Pelletier E."/>
            <person name="Niang G."/>
            <person name="Scheremetjew M."/>
            <person name="Finn R."/>
            <person name="Kale V."/>
            <person name="Holt S."/>
            <person name="Cochrane G."/>
            <person name="Meng A."/>
            <person name="Brown T."/>
            <person name="Cohen L."/>
        </authorList>
    </citation>
    <scope>NUCLEOTIDE SEQUENCE</scope>
    <source>
        <strain evidence="7">GSO104</strain>
    </source>
</reference>
<accession>A0A6S8R0X0</accession>
<dbReference type="InterPro" id="IPR011442">
    <property type="entry name" value="TAF6_C"/>
</dbReference>
<evidence type="ECO:0000256" key="2">
    <source>
        <dbReference type="ARBA" id="ARBA00007688"/>
    </source>
</evidence>
<gene>
    <name evidence="7" type="ORF">DBRI00130_LOCUS22881</name>
</gene>
<dbReference type="Pfam" id="PF07571">
    <property type="entry name" value="TAF6_C"/>
    <property type="match status" value="1"/>
</dbReference>
<evidence type="ECO:0000259" key="6">
    <source>
        <dbReference type="Pfam" id="PF07571"/>
    </source>
</evidence>
<dbReference type="GO" id="GO:0005669">
    <property type="term" value="C:transcription factor TFIID complex"/>
    <property type="evidence" value="ECO:0007669"/>
    <property type="project" value="InterPro"/>
</dbReference>
<evidence type="ECO:0000256" key="4">
    <source>
        <dbReference type="ARBA" id="ARBA00023163"/>
    </source>
</evidence>
<sequence length="167" mass="18540">MYYLQSIIQLKMNSFGDQYTALKARVIKTLCEAMSPDKPLSTQYGGMAGLSLFGPKTVDAFILPLAKGNWEKWEKALESQGYNNSADFERRFEIQQCQHALLNALGIFMRNVSLKEQAERLRADAFVDVFGEKLIPLQATFDDEGAMTDGAGSSDSLMSLGYSSCIL</sequence>
<comment type="similarity">
    <text evidence="2">Belongs to the TAF6 family.</text>
</comment>
<dbReference type="GO" id="GO:0016251">
    <property type="term" value="F:RNA polymerase II general transcription initiation factor activity"/>
    <property type="evidence" value="ECO:0007669"/>
    <property type="project" value="InterPro"/>
</dbReference>
<dbReference type="AlphaFoldDB" id="A0A6S8R0X0"/>
<organism evidence="7">
    <name type="scientific">Ditylum brightwellii</name>
    <dbReference type="NCBI Taxonomy" id="49249"/>
    <lineage>
        <taxon>Eukaryota</taxon>
        <taxon>Sar</taxon>
        <taxon>Stramenopiles</taxon>
        <taxon>Ochrophyta</taxon>
        <taxon>Bacillariophyta</taxon>
        <taxon>Mediophyceae</taxon>
        <taxon>Lithodesmiophycidae</taxon>
        <taxon>Lithodesmiales</taxon>
        <taxon>Lithodesmiaceae</taxon>
        <taxon>Ditylum</taxon>
    </lineage>
</organism>
<proteinExistence type="inferred from homology"/>
<dbReference type="GO" id="GO:0046695">
    <property type="term" value="C:SLIK (SAGA-like) complex"/>
    <property type="evidence" value="ECO:0007669"/>
    <property type="project" value="InterPro"/>
</dbReference>
<dbReference type="CDD" id="cd08050">
    <property type="entry name" value="TAF6C"/>
    <property type="match status" value="1"/>
</dbReference>
<evidence type="ECO:0000313" key="7">
    <source>
        <dbReference type="EMBL" id="CAE4622387.1"/>
    </source>
</evidence>
<dbReference type="GO" id="GO:0003713">
    <property type="term" value="F:transcription coactivator activity"/>
    <property type="evidence" value="ECO:0007669"/>
    <property type="project" value="TreeGrafter"/>
</dbReference>
<keyword evidence="5" id="KW-0539">Nucleus</keyword>
<dbReference type="PANTHER" id="PTHR10221:SF9">
    <property type="entry name" value="TRANSCRIPTION INITIATION FACTOR TFIID SUBUNIT 6"/>
    <property type="match status" value="1"/>
</dbReference>
<comment type="subcellular location">
    <subcellularLocation>
        <location evidence="1">Nucleus</location>
    </subcellularLocation>
</comment>